<feature type="domain" description="EamA" evidence="2">
    <location>
        <begin position="15"/>
        <end position="120"/>
    </location>
</feature>
<feature type="transmembrane region" description="Helical" evidence="1">
    <location>
        <begin position="142"/>
        <end position="161"/>
    </location>
</feature>
<dbReference type="KEGG" id="ehx:EMIHUDRAFT_111090"/>
<dbReference type="RefSeq" id="XP_005787316.1">
    <property type="nucleotide sequence ID" value="XM_005787259.1"/>
</dbReference>
<dbReference type="AlphaFoldDB" id="A0A0D3KGK2"/>
<dbReference type="GO" id="GO:0016020">
    <property type="term" value="C:membrane"/>
    <property type="evidence" value="ECO:0007669"/>
    <property type="project" value="InterPro"/>
</dbReference>
<dbReference type="InterPro" id="IPR037185">
    <property type="entry name" value="EmrE-like"/>
</dbReference>
<feature type="transmembrane region" description="Helical" evidence="1">
    <location>
        <begin position="210"/>
        <end position="230"/>
    </location>
</feature>
<dbReference type="Pfam" id="PF00892">
    <property type="entry name" value="EamA"/>
    <property type="match status" value="1"/>
</dbReference>
<sequence length="291" mass="31284">MALRFQEQYGGTDETIGFWRFIVSAALTLVFGIVTAGGVSKLFSTLASSACGLAVASALGICTQSGFYYSLMLLDPAKAFLFISLSPVWAAIQGKLLLDDDLPQRTVVTMIVALISVLVAMVPDLLRLFEHGWEAADGSERVLLLIPFMTGFAMATLTSWARYCGTRWPETDLTTTGFFASLGSCALFYASLHRRDGPEIDLTGGLQLGFWGWLILSKAGTTAFDVSMFHAARHLKGAEVELIMLGEAAFSPLWVFLAFGETPTAWTLAALGLLLLALAGHEVAGMHAQQA</sequence>
<feature type="transmembrane region" description="Helical" evidence="1">
    <location>
        <begin position="18"/>
        <end position="39"/>
    </location>
</feature>
<feature type="transmembrane region" description="Helical" evidence="1">
    <location>
        <begin position="265"/>
        <end position="284"/>
    </location>
</feature>
<proteinExistence type="predicted"/>
<feature type="transmembrane region" description="Helical" evidence="1">
    <location>
        <begin position="105"/>
        <end position="122"/>
    </location>
</feature>
<evidence type="ECO:0000256" key="1">
    <source>
        <dbReference type="SAM" id="Phobius"/>
    </source>
</evidence>
<name>A0A0D3KGK2_EMIH1</name>
<organism evidence="3 4">
    <name type="scientific">Emiliania huxleyi (strain CCMP1516)</name>
    <dbReference type="NCBI Taxonomy" id="280463"/>
    <lineage>
        <taxon>Eukaryota</taxon>
        <taxon>Haptista</taxon>
        <taxon>Haptophyta</taxon>
        <taxon>Prymnesiophyceae</taxon>
        <taxon>Isochrysidales</taxon>
        <taxon>Noelaerhabdaceae</taxon>
        <taxon>Emiliania</taxon>
    </lineage>
</organism>
<evidence type="ECO:0000313" key="3">
    <source>
        <dbReference type="EnsemblProtists" id="EOD34887"/>
    </source>
</evidence>
<reference evidence="3" key="2">
    <citation type="submission" date="2024-10" db="UniProtKB">
        <authorList>
            <consortium name="EnsemblProtists"/>
        </authorList>
    </citation>
    <scope>IDENTIFICATION</scope>
</reference>
<dbReference type="SUPFAM" id="SSF103481">
    <property type="entry name" value="Multidrug resistance efflux transporter EmrE"/>
    <property type="match status" value="1"/>
</dbReference>
<evidence type="ECO:0000259" key="2">
    <source>
        <dbReference type="Pfam" id="PF00892"/>
    </source>
</evidence>
<keyword evidence="1" id="KW-1133">Transmembrane helix</keyword>
<feature type="transmembrane region" description="Helical" evidence="1">
    <location>
        <begin position="46"/>
        <end position="67"/>
    </location>
</feature>
<accession>A0A0D3KGK2</accession>
<dbReference type="EnsemblProtists" id="EOD34887">
    <property type="protein sequence ID" value="EOD34887"/>
    <property type="gene ID" value="EMIHUDRAFT_111090"/>
</dbReference>
<dbReference type="HOGENOM" id="CLU_063355_0_0_1"/>
<keyword evidence="1" id="KW-0472">Membrane</keyword>
<keyword evidence="1" id="KW-0812">Transmembrane</keyword>
<dbReference type="PaxDb" id="2903-EOD34887"/>
<evidence type="ECO:0000313" key="4">
    <source>
        <dbReference type="Proteomes" id="UP000013827"/>
    </source>
</evidence>
<keyword evidence="4" id="KW-1185">Reference proteome</keyword>
<protein>
    <recommendedName>
        <fullName evidence="2">EamA domain-containing protein</fullName>
    </recommendedName>
</protein>
<dbReference type="GeneID" id="17280158"/>
<dbReference type="InterPro" id="IPR000620">
    <property type="entry name" value="EamA_dom"/>
</dbReference>
<dbReference type="Proteomes" id="UP000013827">
    <property type="component" value="Unassembled WGS sequence"/>
</dbReference>
<reference evidence="4" key="1">
    <citation type="journal article" date="2013" name="Nature">
        <title>Pan genome of the phytoplankton Emiliania underpins its global distribution.</title>
        <authorList>
            <person name="Read B.A."/>
            <person name="Kegel J."/>
            <person name="Klute M.J."/>
            <person name="Kuo A."/>
            <person name="Lefebvre S.C."/>
            <person name="Maumus F."/>
            <person name="Mayer C."/>
            <person name="Miller J."/>
            <person name="Monier A."/>
            <person name="Salamov A."/>
            <person name="Young J."/>
            <person name="Aguilar M."/>
            <person name="Claverie J.M."/>
            <person name="Frickenhaus S."/>
            <person name="Gonzalez K."/>
            <person name="Herman E.K."/>
            <person name="Lin Y.C."/>
            <person name="Napier J."/>
            <person name="Ogata H."/>
            <person name="Sarno A.F."/>
            <person name="Shmutz J."/>
            <person name="Schroeder D."/>
            <person name="de Vargas C."/>
            <person name="Verret F."/>
            <person name="von Dassow P."/>
            <person name="Valentin K."/>
            <person name="Van de Peer Y."/>
            <person name="Wheeler G."/>
            <person name="Dacks J.B."/>
            <person name="Delwiche C.F."/>
            <person name="Dyhrman S.T."/>
            <person name="Glockner G."/>
            <person name="John U."/>
            <person name="Richards T."/>
            <person name="Worden A.Z."/>
            <person name="Zhang X."/>
            <person name="Grigoriev I.V."/>
            <person name="Allen A.E."/>
            <person name="Bidle K."/>
            <person name="Borodovsky M."/>
            <person name="Bowler C."/>
            <person name="Brownlee C."/>
            <person name="Cock J.M."/>
            <person name="Elias M."/>
            <person name="Gladyshev V.N."/>
            <person name="Groth M."/>
            <person name="Guda C."/>
            <person name="Hadaegh A."/>
            <person name="Iglesias-Rodriguez M.D."/>
            <person name="Jenkins J."/>
            <person name="Jones B.M."/>
            <person name="Lawson T."/>
            <person name="Leese F."/>
            <person name="Lindquist E."/>
            <person name="Lobanov A."/>
            <person name="Lomsadze A."/>
            <person name="Malik S.B."/>
            <person name="Marsh M.E."/>
            <person name="Mackinder L."/>
            <person name="Mock T."/>
            <person name="Mueller-Roeber B."/>
            <person name="Pagarete A."/>
            <person name="Parker M."/>
            <person name="Probert I."/>
            <person name="Quesneville H."/>
            <person name="Raines C."/>
            <person name="Rensing S.A."/>
            <person name="Riano-Pachon D.M."/>
            <person name="Richier S."/>
            <person name="Rokitta S."/>
            <person name="Shiraiwa Y."/>
            <person name="Soanes D.M."/>
            <person name="van der Giezen M."/>
            <person name="Wahlund T.M."/>
            <person name="Williams B."/>
            <person name="Wilson W."/>
            <person name="Wolfe G."/>
            <person name="Wurch L.L."/>
        </authorList>
    </citation>
    <scope>NUCLEOTIDE SEQUENCE</scope>
</reference>
<feature type="transmembrane region" description="Helical" evidence="1">
    <location>
        <begin position="173"/>
        <end position="190"/>
    </location>
</feature>